<protein>
    <recommendedName>
        <fullName evidence="7">Pentatricopeptide repeat-containing protein</fullName>
    </recommendedName>
</protein>
<dbReference type="Pfam" id="PF13812">
    <property type="entry name" value="PPR_3"/>
    <property type="match status" value="1"/>
</dbReference>
<feature type="repeat" description="PPR" evidence="3">
    <location>
        <begin position="201"/>
        <end position="235"/>
    </location>
</feature>
<comment type="caution">
    <text evidence="5">The sequence shown here is derived from an EMBL/GenBank/DDBJ whole genome shotgun (WGS) entry which is preliminary data.</text>
</comment>
<dbReference type="InterPro" id="IPR011990">
    <property type="entry name" value="TPR-like_helical_dom_sf"/>
</dbReference>
<feature type="compositionally biased region" description="Pro residues" evidence="4">
    <location>
        <begin position="47"/>
        <end position="59"/>
    </location>
</feature>
<organism evidence="5 6">
    <name type="scientific">Acer negundo</name>
    <name type="common">Box elder</name>
    <dbReference type="NCBI Taxonomy" id="4023"/>
    <lineage>
        <taxon>Eukaryota</taxon>
        <taxon>Viridiplantae</taxon>
        <taxon>Streptophyta</taxon>
        <taxon>Embryophyta</taxon>
        <taxon>Tracheophyta</taxon>
        <taxon>Spermatophyta</taxon>
        <taxon>Magnoliopsida</taxon>
        <taxon>eudicotyledons</taxon>
        <taxon>Gunneridae</taxon>
        <taxon>Pentapetalae</taxon>
        <taxon>rosids</taxon>
        <taxon>malvids</taxon>
        <taxon>Sapindales</taxon>
        <taxon>Sapindaceae</taxon>
        <taxon>Hippocastanoideae</taxon>
        <taxon>Acereae</taxon>
        <taxon>Acer</taxon>
    </lineage>
</organism>
<gene>
    <name evidence="5" type="ORF">LWI28_005497</name>
</gene>
<evidence type="ECO:0000256" key="4">
    <source>
        <dbReference type="SAM" id="MobiDB-lite"/>
    </source>
</evidence>
<dbReference type="PROSITE" id="PS51375">
    <property type="entry name" value="PPR"/>
    <property type="match status" value="2"/>
</dbReference>
<dbReference type="PANTHER" id="PTHR47447:SF17">
    <property type="entry name" value="OS12G0638900 PROTEIN"/>
    <property type="match status" value="1"/>
</dbReference>
<name>A0AAD5IYN8_ACENE</name>
<dbReference type="NCBIfam" id="TIGR00756">
    <property type="entry name" value="PPR"/>
    <property type="match status" value="2"/>
</dbReference>
<evidence type="ECO:0000313" key="6">
    <source>
        <dbReference type="Proteomes" id="UP001064489"/>
    </source>
</evidence>
<dbReference type="AlphaFoldDB" id="A0AAD5IYN8"/>
<reference evidence="5" key="2">
    <citation type="submission" date="2023-02" db="EMBL/GenBank/DDBJ databases">
        <authorList>
            <person name="Swenson N.G."/>
            <person name="Wegrzyn J.L."/>
            <person name="Mcevoy S.L."/>
        </authorList>
    </citation>
    <scope>NUCLEOTIDE SEQUENCE</scope>
    <source>
        <strain evidence="5">91603</strain>
        <tissue evidence="5">Leaf</tissue>
    </source>
</reference>
<feature type="compositionally biased region" description="Polar residues" evidence="4">
    <location>
        <begin position="70"/>
        <end position="82"/>
    </location>
</feature>
<reference evidence="5" key="1">
    <citation type="journal article" date="2022" name="Plant J.">
        <title>Strategies of tolerance reflected in two North American maple genomes.</title>
        <authorList>
            <person name="McEvoy S.L."/>
            <person name="Sezen U.U."/>
            <person name="Trouern-Trend A."/>
            <person name="McMahon S.M."/>
            <person name="Schaberg P.G."/>
            <person name="Yang J."/>
            <person name="Wegrzyn J.L."/>
            <person name="Swenson N.G."/>
        </authorList>
    </citation>
    <scope>NUCLEOTIDE SEQUENCE</scope>
    <source>
        <strain evidence="5">91603</strain>
    </source>
</reference>
<dbReference type="Pfam" id="PF12854">
    <property type="entry name" value="PPR_1"/>
    <property type="match status" value="1"/>
</dbReference>
<sequence length="317" mass="35209">MVGNTILKAGLRGNALLVSTFGSSSSSPQPTTFKTFLITQNCHNPQPTTPSSPPPPPPQQTLTPFLQDFLHQQNPNKNSSGPFNPPSPISRNRTRIGKSRDYNRGKPRLNHRMSNKGQQVLQSLIEESFDVNDMDSVLVQFVESYQDVPVSKMENLSFDLLGIVKGLGFTRMMISMLGKQGKVSVAASLLHNLHKDGLCIDVYAYTSLITAYASNGRYGEAVMLFKKMEEEGCKPTLITYNVILKVYGKRGMPWNEIMALVGVALCMKRQLRRPKEAMEVLREMDTKGCLPSIVTYNSLISAYARDGLLKEAMELTT</sequence>
<dbReference type="InterPro" id="IPR002885">
    <property type="entry name" value="PPR_rpt"/>
</dbReference>
<comment type="similarity">
    <text evidence="1">Belongs to the PPR family. P subfamily.</text>
</comment>
<proteinExistence type="inferred from homology"/>
<evidence type="ECO:0000313" key="5">
    <source>
        <dbReference type="EMBL" id="KAI9180509.1"/>
    </source>
</evidence>
<feature type="region of interest" description="Disordered" evidence="4">
    <location>
        <begin position="41"/>
        <end position="112"/>
    </location>
</feature>
<evidence type="ECO:0000256" key="1">
    <source>
        <dbReference type="ARBA" id="ARBA00007626"/>
    </source>
</evidence>
<feature type="repeat" description="PPR" evidence="3">
    <location>
        <begin position="292"/>
        <end position="317"/>
    </location>
</feature>
<keyword evidence="2" id="KW-0677">Repeat</keyword>
<dbReference type="Gene3D" id="1.25.40.10">
    <property type="entry name" value="Tetratricopeptide repeat domain"/>
    <property type="match status" value="2"/>
</dbReference>
<keyword evidence="6" id="KW-1185">Reference proteome</keyword>
<accession>A0AAD5IYN8</accession>
<dbReference type="PANTHER" id="PTHR47447">
    <property type="entry name" value="OS03G0856100 PROTEIN"/>
    <property type="match status" value="1"/>
</dbReference>
<evidence type="ECO:0008006" key="7">
    <source>
        <dbReference type="Google" id="ProtNLM"/>
    </source>
</evidence>
<evidence type="ECO:0000256" key="3">
    <source>
        <dbReference type="PROSITE-ProRule" id="PRU00708"/>
    </source>
</evidence>
<dbReference type="Proteomes" id="UP001064489">
    <property type="component" value="Chromosome 4"/>
</dbReference>
<evidence type="ECO:0000256" key="2">
    <source>
        <dbReference type="ARBA" id="ARBA00022737"/>
    </source>
</evidence>
<dbReference type="EMBL" id="JAJSOW010000101">
    <property type="protein sequence ID" value="KAI9180509.1"/>
    <property type="molecule type" value="Genomic_DNA"/>
</dbReference>